<evidence type="ECO:0000313" key="1">
    <source>
        <dbReference type="EMBL" id="OWY32220.1"/>
    </source>
</evidence>
<accession>A0A225SND2</accession>
<proteinExistence type="predicted"/>
<dbReference type="RefSeq" id="WP_088757224.1">
    <property type="nucleotide sequence ID" value="NZ_NJGV01000028.1"/>
</dbReference>
<evidence type="ECO:0000313" key="2">
    <source>
        <dbReference type="Proteomes" id="UP000214747"/>
    </source>
</evidence>
<dbReference type="EMBL" id="NJGV01000028">
    <property type="protein sequence ID" value="OWY32220.1"/>
    <property type="molecule type" value="Genomic_DNA"/>
</dbReference>
<protein>
    <submittedName>
        <fullName evidence="1">Uncharacterized protein</fullName>
    </submittedName>
</protein>
<dbReference type="AlphaFoldDB" id="A0A225SND2"/>
<sequence>MDALKLQSKIYSGYAKAALRLGLDNVQYRPSGTGNPLATAGVTLKASFNAADMTYGKPNKYGIAVWYGLFDASQTQEGDYLVGPQGTFFIASQQLHLPIQLVQCNRKVFLTRTSIASGAGAVDYGGPSGTSDDTILLGGSGAVGATGWPASILLFGQRERNLSEIPSSVQQIGWRIILPPSVPASVVITAADILTDDMGRRYAVQGAELTDMGWRMTCTELHA</sequence>
<gene>
    <name evidence="1" type="ORF">CEJ45_22200</name>
</gene>
<organism evidence="1 2">
    <name type="scientific">Herbaspirillum aquaticum</name>
    <dbReference type="NCBI Taxonomy" id="568783"/>
    <lineage>
        <taxon>Bacteria</taxon>
        <taxon>Pseudomonadati</taxon>
        <taxon>Pseudomonadota</taxon>
        <taxon>Betaproteobacteria</taxon>
        <taxon>Burkholderiales</taxon>
        <taxon>Oxalobacteraceae</taxon>
        <taxon>Herbaspirillum</taxon>
    </lineage>
</organism>
<dbReference type="Proteomes" id="UP000214747">
    <property type="component" value="Unassembled WGS sequence"/>
</dbReference>
<keyword evidence="2" id="KW-1185">Reference proteome</keyword>
<comment type="caution">
    <text evidence="1">The sequence shown here is derived from an EMBL/GenBank/DDBJ whole genome shotgun (WGS) entry which is preliminary data.</text>
</comment>
<name>A0A225SND2_9BURK</name>
<reference evidence="1 2" key="1">
    <citation type="journal article" date="2010" name="Int. J. Syst. Evol. Microbiol.">
        <title>Reclassification of Herbaspirillum putei as a later heterotypic synonym of Herbaspirillum huttiense, with the description of H. huttiense subsp. huttiense subsp. nov. and H. huttiense subsp. putei subsp. nov., comb. nov., and description of Herbaspirillum aquaticum sp. nov.</title>
        <authorList>
            <person name="Dobritsa A.P."/>
            <person name="Reddy M.C."/>
            <person name="Samadpour M."/>
        </authorList>
    </citation>
    <scope>NUCLEOTIDE SEQUENCE [LARGE SCALE GENOMIC DNA]</scope>
    <source>
        <strain evidence="1 2">IEH 4430</strain>
    </source>
</reference>